<reference evidence="1 2" key="2">
    <citation type="journal article" date="2010" name="Nucleic Acids Res.">
        <title>BeetleBase in 2010: revisions to provide comprehensive genomic information for Tribolium castaneum.</title>
        <authorList>
            <person name="Kim H.S."/>
            <person name="Murphy T."/>
            <person name="Xia J."/>
            <person name="Caragea D."/>
            <person name="Park Y."/>
            <person name="Beeman R.W."/>
            <person name="Lorenzen M.D."/>
            <person name="Butcher S."/>
            <person name="Manak J.R."/>
            <person name="Brown S.J."/>
        </authorList>
    </citation>
    <scope>GENOME REANNOTATION</scope>
    <source>
        <strain evidence="1 2">Georgia GA2</strain>
    </source>
</reference>
<dbReference type="InParanoid" id="A0A139WJN9"/>
<accession>A0A139WJN9</accession>
<gene>
    <name evidence="1" type="primary">AUGUSTUS-3.0.2_32679</name>
    <name evidence="1" type="ORF">TcasGA2_TC032679</name>
</gene>
<organism evidence="1 2">
    <name type="scientific">Tribolium castaneum</name>
    <name type="common">Red flour beetle</name>
    <dbReference type="NCBI Taxonomy" id="7070"/>
    <lineage>
        <taxon>Eukaryota</taxon>
        <taxon>Metazoa</taxon>
        <taxon>Ecdysozoa</taxon>
        <taxon>Arthropoda</taxon>
        <taxon>Hexapoda</taxon>
        <taxon>Insecta</taxon>
        <taxon>Pterygota</taxon>
        <taxon>Neoptera</taxon>
        <taxon>Endopterygota</taxon>
        <taxon>Coleoptera</taxon>
        <taxon>Polyphaga</taxon>
        <taxon>Cucujiformia</taxon>
        <taxon>Tenebrionidae</taxon>
        <taxon>Tenebrionidae incertae sedis</taxon>
        <taxon>Tribolium</taxon>
    </lineage>
</organism>
<protein>
    <submittedName>
        <fullName evidence="1">Uncharacterized protein</fullName>
    </submittedName>
</protein>
<name>A0A139WJN9_TRICA</name>
<dbReference type="Proteomes" id="UP000007266">
    <property type="component" value="Linkage group 3"/>
</dbReference>
<evidence type="ECO:0000313" key="1">
    <source>
        <dbReference type="EMBL" id="KYB28268.1"/>
    </source>
</evidence>
<evidence type="ECO:0000313" key="2">
    <source>
        <dbReference type="Proteomes" id="UP000007266"/>
    </source>
</evidence>
<proteinExistence type="predicted"/>
<reference evidence="1 2" key="1">
    <citation type="journal article" date="2008" name="Nature">
        <title>The genome of the model beetle and pest Tribolium castaneum.</title>
        <authorList>
            <consortium name="Tribolium Genome Sequencing Consortium"/>
            <person name="Richards S."/>
            <person name="Gibbs R.A."/>
            <person name="Weinstock G.M."/>
            <person name="Brown S.J."/>
            <person name="Denell R."/>
            <person name="Beeman R.W."/>
            <person name="Gibbs R."/>
            <person name="Beeman R.W."/>
            <person name="Brown S.J."/>
            <person name="Bucher G."/>
            <person name="Friedrich M."/>
            <person name="Grimmelikhuijzen C.J."/>
            <person name="Klingler M."/>
            <person name="Lorenzen M."/>
            <person name="Richards S."/>
            <person name="Roth S."/>
            <person name="Schroder R."/>
            <person name="Tautz D."/>
            <person name="Zdobnov E.M."/>
            <person name="Muzny D."/>
            <person name="Gibbs R.A."/>
            <person name="Weinstock G.M."/>
            <person name="Attaway T."/>
            <person name="Bell S."/>
            <person name="Buhay C.J."/>
            <person name="Chandrabose M.N."/>
            <person name="Chavez D."/>
            <person name="Clerk-Blankenburg K.P."/>
            <person name="Cree A."/>
            <person name="Dao M."/>
            <person name="Davis C."/>
            <person name="Chacko J."/>
            <person name="Dinh H."/>
            <person name="Dugan-Rocha S."/>
            <person name="Fowler G."/>
            <person name="Garner T.T."/>
            <person name="Garnes J."/>
            <person name="Gnirke A."/>
            <person name="Hawes A."/>
            <person name="Hernandez J."/>
            <person name="Hines S."/>
            <person name="Holder M."/>
            <person name="Hume J."/>
            <person name="Jhangiani S.N."/>
            <person name="Joshi V."/>
            <person name="Khan Z.M."/>
            <person name="Jackson L."/>
            <person name="Kovar C."/>
            <person name="Kowis A."/>
            <person name="Lee S."/>
            <person name="Lewis L.R."/>
            <person name="Margolis J."/>
            <person name="Morgan M."/>
            <person name="Nazareth L.V."/>
            <person name="Nguyen N."/>
            <person name="Okwuonu G."/>
            <person name="Parker D."/>
            <person name="Richards S."/>
            <person name="Ruiz S.J."/>
            <person name="Santibanez J."/>
            <person name="Savard J."/>
            <person name="Scherer S.E."/>
            <person name="Schneider B."/>
            <person name="Sodergren E."/>
            <person name="Tautz D."/>
            <person name="Vattahil S."/>
            <person name="Villasana D."/>
            <person name="White C.S."/>
            <person name="Wright R."/>
            <person name="Park Y."/>
            <person name="Beeman R.W."/>
            <person name="Lord J."/>
            <person name="Oppert B."/>
            <person name="Lorenzen M."/>
            <person name="Brown S."/>
            <person name="Wang L."/>
            <person name="Savard J."/>
            <person name="Tautz D."/>
            <person name="Richards S."/>
            <person name="Weinstock G."/>
            <person name="Gibbs R.A."/>
            <person name="Liu Y."/>
            <person name="Worley K."/>
            <person name="Weinstock G."/>
            <person name="Elsik C.G."/>
            <person name="Reese J.T."/>
            <person name="Elhaik E."/>
            <person name="Landan G."/>
            <person name="Graur D."/>
            <person name="Arensburger P."/>
            <person name="Atkinson P."/>
            <person name="Beeman R.W."/>
            <person name="Beidler J."/>
            <person name="Brown S.J."/>
            <person name="Demuth J.P."/>
            <person name="Drury D.W."/>
            <person name="Du Y.Z."/>
            <person name="Fujiwara H."/>
            <person name="Lorenzen M."/>
            <person name="Maselli V."/>
            <person name="Osanai M."/>
            <person name="Park Y."/>
            <person name="Robertson H.M."/>
            <person name="Tu Z."/>
            <person name="Wang J.J."/>
            <person name="Wang S."/>
            <person name="Richards S."/>
            <person name="Song H."/>
            <person name="Zhang L."/>
            <person name="Sodergren E."/>
            <person name="Werner D."/>
            <person name="Stanke M."/>
            <person name="Morgenstern B."/>
            <person name="Solovyev V."/>
            <person name="Kosarev P."/>
            <person name="Brown G."/>
            <person name="Chen H.C."/>
            <person name="Ermolaeva O."/>
            <person name="Hlavina W."/>
            <person name="Kapustin Y."/>
            <person name="Kiryutin B."/>
            <person name="Kitts P."/>
            <person name="Maglott D."/>
            <person name="Pruitt K."/>
            <person name="Sapojnikov V."/>
            <person name="Souvorov A."/>
            <person name="Mackey A.J."/>
            <person name="Waterhouse R.M."/>
            <person name="Wyder S."/>
            <person name="Zdobnov E.M."/>
            <person name="Zdobnov E.M."/>
            <person name="Wyder S."/>
            <person name="Kriventseva E.V."/>
            <person name="Kadowaki T."/>
            <person name="Bork P."/>
            <person name="Aranda M."/>
            <person name="Bao R."/>
            <person name="Beermann A."/>
            <person name="Berns N."/>
            <person name="Bolognesi R."/>
            <person name="Bonneton F."/>
            <person name="Bopp D."/>
            <person name="Brown S.J."/>
            <person name="Bucher G."/>
            <person name="Butts T."/>
            <person name="Chaumot A."/>
            <person name="Denell R.E."/>
            <person name="Ferrier D.E."/>
            <person name="Friedrich M."/>
            <person name="Gordon C.M."/>
            <person name="Jindra M."/>
            <person name="Klingler M."/>
            <person name="Lan Q."/>
            <person name="Lattorff H.M."/>
            <person name="Laudet V."/>
            <person name="von Levetsow C."/>
            <person name="Liu Z."/>
            <person name="Lutz R."/>
            <person name="Lynch J.A."/>
            <person name="da Fonseca R.N."/>
            <person name="Posnien N."/>
            <person name="Reuter R."/>
            <person name="Roth S."/>
            <person name="Savard J."/>
            <person name="Schinko J.B."/>
            <person name="Schmitt C."/>
            <person name="Schoppmeier M."/>
            <person name="Schroder R."/>
            <person name="Shippy T.D."/>
            <person name="Simonnet F."/>
            <person name="Marques-Souza H."/>
            <person name="Tautz D."/>
            <person name="Tomoyasu Y."/>
            <person name="Trauner J."/>
            <person name="Van der Zee M."/>
            <person name="Vervoort M."/>
            <person name="Wittkopp N."/>
            <person name="Wimmer E.A."/>
            <person name="Yang X."/>
            <person name="Jones A.K."/>
            <person name="Sattelle D.B."/>
            <person name="Ebert P.R."/>
            <person name="Nelson D."/>
            <person name="Scott J.G."/>
            <person name="Beeman R.W."/>
            <person name="Muthukrishnan S."/>
            <person name="Kramer K.J."/>
            <person name="Arakane Y."/>
            <person name="Beeman R.W."/>
            <person name="Zhu Q."/>
            <person name="Hogenkamp D."/>
            <person name="Dixit R."/>
            <person name="Oppert B."/>
            <person name="Jiang H."/>
            <person name="Zou Z."/>
            <person name="Marshall J."/>
            <person name="Elpidina E."/>
            <person name="Vinokurov K."/>
            <person name="Oppert C."/>
            <person name="Zou Z."/>
            <person name="Evans J."/>
            <person name="Lu Z."/>
            <person name="Zhao P."/>
            <person name="Sumathipala N."/>
            <person name="Altincicek B."/>
            <person name="Vilcinskas A."/>
            <person name="Williams M."/>
            <person name="Hultmark D."/>
            <person name="Hetru C."/>
            <person name="Jiang H."/>
            <person name="Grimmelikhuijzen C.J."/>
            <person name="Hauser F."/>
            <person name="Cazzamali G."/>
            <person name="Williamson M."/>
            <person name="Park Y."/>
            <person name="Li B."/>
            <person name="Tanaka Y."/>
            <person name="Predel R."/>
            <person name="Neupert S."/>
            <person name="Schachtner J."/>
            <person name="Verleyen P."/>
            <person name="Raible F."/>
            <person name="Bork P."/>
            <person name="Friedrich M."/>
            <person name="Walden K.K."/>
            <person name="Robertson H.M."/>
            <person name="Angeli S."/>
            <person name="Foret S."/>
            <person name="Bucher G."/>
            <person name="Schuetz S."/>
            <person name="Maleszka R."/>
            <person name="Wimmer E.A."/>
            <person name="Beeman R.W."/>
            <person name="Lorenzen M."/>
            <person name="Tomoyasu Y."/>
            <person name="Miller S.C."/>
            <person name="Grossmann D."/>
            <person name="Bucher G."/>
        </authorList>
    </citation>
    <scope>NUCLEOTIDE SEQUENCE [LARGE SCALE GENOMIC DNA]</scope>
    <source>
        <strain evidence="1 2">Georgia GA2</strain>
    </source>
</reference>
<dbReference type="EMBL" id="KQ971334">
    <property type="protein sequence ID" value="KYB28268.1"/>
    <property type="molecule type" value="Genomic_DNA"/>
</dbReference>
<dbReference type="AlphaFoldDB" id="A0A139WJN9"/>
<sequence length="35" mass="3989">MVMEGVPLLKAFSFNKRTSDSDVTISLIKSRLFEQ</sequence>
<keyword evidence="2" id="KW-1185">Reference proteome</keyword>